<sequence length="252" mass="27935" precursor="true">MLRSTSYFISVAIIFAGLSPCAAQPATPPNAQDAAAKTLPKVLLIGDSISGGYTKAVIQRMEGTANVSRIPGNGEYTGTGLKKIDEWLGDQRWDVIHFNWGLWDMYGWQYAKEDRSPKAYEERLEKLVLRLEMTGAKLIWATTTPVCPEAEATMLNRFKTELKITPEVEREYLDAAQRVMKKHQIQINDLHALVLPELETLSPAPDNVHFTGSGYGRMAKQVAEVITSAIQSEASDDNEAQEPANAPSVREQ</sequence>
<dbReference type="EMBL" id="CP036433">
    <property type="protein sequence ID" value="QDU98805.1"/>
    <property type="molecule type" value="Genomic_DNA"/>
</dbReference>
<organism evidence="3 4">
    <name type="scientific">Lignipirellula cremea</name>
    <dbReference type="NCBI Taxonomy" id="2528010"/>
    <lineage>
        <taxon>Bacteria</taxon>
        <taxon>Pseudomonadati</taxon>
        <taxon>Planctomycetota</taxon>
        <taxon>Planctomycetia</taxon>
        <taxon>Pirellulales</taxon>
        <taxon>Pirellulaceae</taxon>
        <taxon>Lignipirellula</taxon>
    </lineage>
</organism>
<dbReference type="InterPro" id="IPR051532">
    <property type="entry name" value="Ester_Hydrolysis_Enzymes"/>
</dbReference>
<keyword evidence="2" id="KW-0732">Signal</keyword>
<protein>
    <recommendedName>
        <fullName evidence="5">GDSL-like Lipase/Acylhydrolase</fullName>
    </recommendedName>
</protein>
<dbReference type="CDD" id="cd00229">
    <property type="entry name" value="SGNH_hydrolase"/>
    <property type="match status" value="1"/>
</dbReference>
<dbReference type="SUPFAM" id="SSF52266">
    <property type="entry name" value="SGNH hydrolase"/>
    <property type="match status" value="1"/>
</dbReference>
<feature type="signal peptide" evidence="2">
    <location>
        <begin position="1"/>
        <end position="22"/>
    </location>
</feature>
<evidence type="ECO:0000256" key="1">
    <source>
        <dbReference type="SAM" id="MobiDB-lite"/>
    </source>
</evidence>
<evidence type="ECO:0008006" key="5">
    <source>
        <dbReference type="Google" id="ProtNLM"/>
    </source>
</evidence>
<proteinExistence type="predicted"/>
<dbReference type="RefSeq" id="WP_231756461.1">
    <property type="nucleotide sequence ID" value="NZ_CP036433.1"/>
</dbReference>
<feature type="chain" id="PRO_5022124044" description="GDSL-like Lipase/Acylhydrolase" evidence="2">
    <location>
        <begin position="23"/>
        <end position="252"/>
    </location>
</feature>
<feature type="region of interest" description="Disordered" evidence="1">
    <location>
        <begin position="230"/>
        <end position="252"/>
    </location>
</feature>
<dbReference type="InterPro" id="IPR036514">
    <property type="entry name" value="SGNH_hydro_sf"/>
</dbReference>
<dbReference type="GO" id="GO:0004622">
    <property type="term" value="F:phosphatidylcholine lysophospholipase activity"/>
    <property type="evidence" value="ECO:0007669"/>
    <property type="project" value="TreeGrafter"/>
</dbReference>
<evidence type="ECO:0000256" key="2">
    <source>
        <dbReference type="SAM" id="SignalP"/>
    </source>
</evidence>
<dbReference type="Gene3D" id="3.40.50.1110">
    <property type="entry name" value="SGNH hydrolase"/>
    <property type="match status" value="1"/>
</dbReference>
<accession>A0A518E3Y4</accession>
<keyword evidence="4" id="KW-1185">Reference proteome</keyword>
<dbReference type="Proteomes" id="UP000317648">
    <property type="component" value="Chromosome"/>
</dbReference>
<evidence type="ECO:0000313" key="3">
    <source>
        <dbReference type="EMBL" id="QDU98805.1"/>
    </source>
</evidence>
<name>A0A518E3Y4_9BACT</name>
<reference evidence="3 4" key="1">
    <citation type="submission" date="2019-02" db="EMBL/GenBank/DDBJ databases">
        <title>Deep-cultivation of Planctomycetes and their phenomic and genomic characterization uncovers novel biology.</title>
        <authorList>
            <person name="Wiegand S."/>
            <person name="Jogler M."/>
            <person name="Boedeker C."/>
            <person name="Pinto D."/>
            <person name="Vollmers J."/>
            <person name="Rivas-Marin E."/>
            <person name="Kohn T."/>
            <person name="Peeters S.H."/>
            <person name="Heuer A."/>
            <person name="Rast P."/>
            <person name="Oberbeckmann S."/>
            <person name="Bunk B."/>
            <person name="Jeske O."/>
            <person name="Meyerdierks A."/>
            <person name="Storesund J.E."/>
            <person name="Kallscheuer N."/>
            <person name="Luecker S."/>
            <person name="Lage O.M."/>
            <person name="Pohl T."/>
            <person name="Merkel B.J."/>
            <person name="Hornburger P."/>
            <person name="Mueller R.-W."/>
            <person name="Bruemmer F."/>
            <person name="Labrenz M."/>
            <person name="Spormann A.M."/>
            <person name="Op den Camp H."/>
            <person name="Overmann J."/>
            <person name="Amann R."/>
            <person name="Jetten M.S.M."/>
            <person name="Mascher T."/>
            <person name="Medema M.H."/>
            <person name="Devos D.P."/>
            <person name="Kaster A.-K."/>
            <person name="Ovreas L."/>
            <person name="Rohde M."/>
            <person name="Galperin M.Y."/>
            <person name="Jogler C."/>
        </authorList>
    </citation>
    <scope>NUCLEOTIDE SEQUENCE [LARGE SCALE GENOMIC DNA]</scope>
    <source>
        <strain evidence="3 4">Pla85_3_4</strain>
    </source>
</reference>
<dbReference type="PANTHER" id="PTHR30383:SF26">
    <property type="entry name" value="SGNH HYDROLASE-TYPE ESTERASE DOMAIN-CONTAINING PROTEIN"/>
    <property type="match status" value="1"/>
</dbReference>
<dbReference type="AlphaFoldDB" id="A0A518E3Y4"/>
<evidence type="ECO:0000313" key="4">
    <source>
        <dbReference type="Proteomes" id="UP000317648"/>
    </source>
</evidence>
<dbReference type="PANTHER" id="PTHR30383">
    <property type="entry name" value="THIOESTERASE 1/PROTEASE 1/LYSOPHOSPHOLIPASE L1"/>
    <property type="match status" value="1"/>
</dbReference>
<gene>
    <name evidence="3" type="ORF">Pla8534_67160</name>
</gene>
<dbReference type="KEGG" id="lcre:Pla8534_67160"/>